<accession>A0A518G6B9</accession>
<protein>
    <recommendedName>
        <fullName evidence="4">SLA1 homology domain-containing protein</fullName>
    </recommendedName>
</protein>
<dbReference type="AlphaFoldDB" id="A0A518G6B9"/>
<evidence type="ECO:0000313" key="3">
    <source>
        <dbReference type="Proteomes" id="UP000318017"/>
    </source>
</evidence>
<evidence type="ECO:0000256" key="1">
    <source>
        <dbReference type="SAM" id="MobiDB-lite"/>
    </source>
</evidence>
<feature type="compositionally biased region" description="Pro residues" evidence="1">
    <location>
        <begin position="159"/>
        <end position="172"/>
    </location>
</feature>
<evidence type="ECO:0008006" key="4">
    <source>
        <dbReference type="Google" id="ProtNLM"/>
    </source>
</evidence>
<feature type="compositionally biased region" description="Polar residues" evidence="1">
    <location>
        <begin position="7"/>
        <end position="27"/>
    </location>
</feature>
<organism evidence="2 3">
    <name type="scientific">Aureliella helgolandensis</name>
    <dbReference type="NCBI Taxonomy" id="2527968"/>
    <lineage>
        <taxon>Bacteria</taxon>
        <taxon>Pseudomonadati</taxon>
        <taxon>Planctomycetota</taxon>
        <taxon>Planctomycetia</taxon>
        <taxon>Pirellulales</taxon>
        <taxon>Pirellulaceae</taxon>
        <taxon>Aureliella</taxon>
    </lineage>
</organism>
<dbReference type="EMBL" id="CP036298">
    <property type="protein sequence ID" value="QDV24138.1"/>
    <property type="molecule type" value="Genomic_DNA"/>
</dbReference>
<dbReference type="Proteomes" id="UP000318017">
    <property type="component" value="Chromosome"/>
</dbReference>
<feature type="compositionally biased region" description="Low complexity" evidence="1">
    <location>
        <begin position="58"/>
        <end position="99"/>
    </location>
</feature>
<evidence type="ECO:0000313" key="2">
    <source>
        <dbReference type="EMBL" id="QDV24138.1"/>
    </source>
</evidence>
<gene>
    <name evidence="2" type="ORF">Q31a_24510</name>
</gene>
<dbReference type="Gene3D" id="2.30.30.700">
    <property type="entry name" value="SLA1 homology domain 1"/>
    <property type="match status" value="1"/>
</dbReference>
<keyword evidence="3" id="KW-1185">Reference proteome</keyword>
<reference evidence="2 3" key="1">
    <citation type="submission" date="2019-02" db="EMBL/GenBank/DDBJ databases">
        <title>Deep-cultivation of Planctomycetes and their phenomic and genomic characterization uncovers novel biology.</title>
        <authorList>
            <person name="Wiegand S."/>
            <person name="Jogler M."/>
            <person name="Boedeker C."/>
            <person name="Pinto D."/>
            <person name="Vollmers J."/>
            <person name="Rivas-Marin E."/>
            <person name="Kohn T."/>
            <person name="Peeters S.H."/>
            <person name="Heuer A."/>
            <person name="Rast P."/>
            <person name="Oberbeckmann S."/>
            <person name="Bunk B."/>
            <person name="Jeske O."/>
            <person name="Meyerdierks A."/>
            <person name="Storesund J.E."/>
            <person name="Kallscheuer N."/>
            <person name="Luecker S."/>
            <person name="Lage O.M."/>
            <person name="Pohl T."/>
            <person name="Merkel B.J."/>
            <person name="Hornburger P."/>
            <person name="Mueller R.-W."/>
            <person name="Bruemmer F."/>
            <person name="Labrenz M."/>
            <person name="Spormann A.M."/>
            <person name="Op den Camp H."/>
            <person name="Overmann J."/>
            <person name="Amann R."/>
            <person name="Jetten M.S.M."/>
            <person name="Mascher T."/>
            <person name="Medema M.H."/>
            <person name="Devos D.P."/>
            <person name="Kaster A.-K."/>
            <person name="Ovreas L."/>
            <person name="Rohde M."/>
            <person name="Galperin M.Y."/>
            <person name="Jogler C."/>
        </authorList>
    </citation>
    <scope>NUCLEOTIDE SEQUENCE [LARGE SCALE GENOMIC DNA]</scope>
    <source>
        <strain evidence="2 3">Q31a</strain>
    </source>
</reference>
<feature type="region of interest" description="Disordered" evidence="1">
    <location>
        <begin position="1"/>
        <end position="227"/>
    </location>
</feature>
<proteinExistence type="predicted"/>
<sequence>MSAGSALGQQWQPTRISDSNTAQHISTQASQPASGAPASSNENLGGGVVLRWKAPEGATQNNSSFTSQQAFSASSGTAQASNHFASYSSPAASGSTSPANGNPLRNRVQMAAFQQDPANAFQDPFGDAKSPALPPAGLPPAANSGENAFPGLPGFPVQPTQPAPELVPPGLPTDPSDDPLARPEAAPAPGDGLEFEQAPRLRGESPSPRDQIAPRENEPEAIPVPEDVEEAREMQLPKRRVPDANSAACNELREQLRSRPVPEISLNVSPKYQEGMRTLNRDETERAKRLGEFAENSEIRDWTDYTGKYLATGRLIDFKNNQIVLDVQGTTRTIPYLDLSDLDVSYVAQVWDIPTVCGTGYERLVGRSFVPSELHWTASGLCHKPLYFEDVQLERYGHEIGPILQPFASTAHFFGNALILPYKMGIHPPNECQYSLGYIRPGNCAPYMIQPFPWSLRGAATQAAVVAGGAALIP</sequence>
<dbReference type="KEGG" id="ahel:Q31a_24510"/>
<feature type="compositionally biased region" description="Low complexity" evidence="1">
    <location>
        <begin position="28"/>
        <end position="40"/>
    </location>
</feature>
<name>A0A518G6B9_9BACT</name>
<dbReference type="RefSeq" id="WP_197356665.1">
    <property type="nucleotide sequence ID" value="NZ_CP036298.1"/>
</dbReference>